<feature type="region of interest" description="Disordered" evidence="2">
    <location>
        <begin position="372"/>
        <end position="392"/>
    </location>
</feature>
<evidence type="ECO:0000256" key="2">
    <source>
        <dbReference type="SAM" id="MobiDB-lite"/>
    </source>
</evidence>
<reference evidence="4" key="2">
    <citation type="submission" date="2023-06" db="EMBL/GenBank/DDBJ databases">
        <authorList>
            <person name="Swenson N.G."/>
            <person name="Wegrzyn J.L."/>
            <person name="Mcevoy S.L."/>
        </authorList>
    </citation>
    <scope>NUCLEOTIDE SEQUENCE</scope>
    <source>
        <strain evidence="4">NS2018</strain>
        <tissue evidence="4">Leaf</tissue>
    </source>
</reference>
<reference evidence="4" key="1">
    <citation type="journal article" date="2022" name="Plant J.">
        <title>Strategies of tolerance reflected in two North American maple genomes.</title>
        <authorList>
            <person name="McEvoy S.L."/>
            <person name="Sezen U.U."/>
            <person name="Trouern-Trend A."/>
            <person name="McMahon S.M."/>
            <person name="Schaberg P.G."/>
            <person name="Yang J."/>
            <person name="Wegrzyn J.L."/>
            <person name="Swenson N.G."/>
        </authorList>
    </citation>
    <scope>NUCLEOTIDE SEQUENCE</scope>
    <source>
        <strain evidence="4">NS2018</strain>
    </source>
</reference>
<keyword evidence="5" id="KW-1185">Reference proteome</keyword>
<dbReference type="EMBL" id="JAUESC010000388">
    <property type="protein sequence ID" value="KAK0572403.1"/>
    <property type="molecule type" value="Genomic_DNA"/>
</dbReference>
<evidence type="ECO:0000256" key="1">
    <source>
        <dbReference type="PROSITE-ProRule" id="PRU00047"/>
    </source>
</evidence>
<dbReference type="Pfam" id="PF14392">
    <property type="entry name" value="zf-CCHC_4"/>
    <property type="match status" value="1"/>
</dbReference>
<name>A0AA39REP3_ACESA</name>
<dbReference type="PROSITE" id="PS50158">
    <property type="entry name" value="ZF_CCHC"/>
    <property type="match status" value="1"/>
</dbReference>
<feature type="domain" description="CCHC-type" evidence="3">
    <location>
        <begin position="270"/>
        <end position="285"/>
    </location>
</feature>
<dbReference type="AlphaFoldDB" id="A0AA39REP3"/>
<feature type="region of interest" description="Disordered" evidence="2">
    <location>
        <begin position="331"/>
        <end position="353"/>
    </location>
</feature>
<keyword evidence="1" id="KW-0863">Zinc-finger</keyword>
<sequence length="558" mass="62393">MFVFSAHQEAEKHGMTKEKPPDNTFTAKRARAQEDAEESLLRKSAGVSFKSKLLGTSNPSNWSGFGTGNERLKIEEGDITFVEGTDGPSMKLSPELKIQLCKPWSNALILKIMGRPHSLNFMLLKLRQKWPLMGQWQLTDLEDGYFVARFQMHEDLDFVLTGGPWVIANQYLVVQKWRPNFVPGEDEIRHMPVWVRLSRLPMEWIDVDLLWNIGGMLGSTYKVDPITESQARGRFARICIEIDITKPLKGSLSVEERTIKVEYENLGLICFNCGRVGHSKELCKEGKVEQDKADEMPEDGGEVNMVANESYGPWMQVSYGRNGRNNVGNRNFDRRNGSAGNFGGGKSGPKVNNRKPVETVRAVVVQKETGSKVLDNNGKNGGRFDNSVNHGSKKIGGSRFEILREEMEETRGVEKEQPRTLKQKKAGSIKVLSEISNKERTNRVQCSSQSNKYLEVNKSGFYKPFKENVSKGGLSNNVNKGKQQDMIDEVIEDSEVLQALHQDMMNSARTDGASGDGSMNNNVDNSVGVCVEQVDIPGASNFDEVASKLREAMEVAME</sequence>
<dbReference type="InterPro" id="IPR040256">
    <property type="entry name" value="At4g02000-like"/>
</dbReference>
<dbReference type="InterPro" id="IPR025558">
    <property type="entry name" value="DUF4283"/>
</dbReference>
<accession>A0AA39REP3</accession>
<comment type="caution">
    <text evidence="4">The sequence shown here is derived from an EMBL/GenBank/DDBJ whole genome shotgun (WGS) entry which is preliminary data.</text>
</comment>
<dbReference type="GO" id="GO:0008270">
    <property type="term" value="F:zinc ion binding"/>
    <property type="evidence" value="ECO:0007669"/>
    <property type="project" value="UniProtKB-KW"/>
</dbReference>
<evidence type="ECO:0000259" key="3">
    <source>
        <dbReference type="PROSITE" id="PS50158"/>
    </source>
</evidence>
<feature type="compositionally biased region" description="Basic and acidic residues" evidence="2">
    <location>
        <begin position="8"/>
        <end position="21"/>
    </location>
</feature>
<feature type="region of interest" description="Disordered" evidence="2">
    <location>
        <begin position="1"/>
        <end position="24"/>
    </location>
</feature>
<dbReference type="GO" id="GO:0003676">
    <property type="term" value="F:nucleic acid binding"/>
    <property type="evidence" value="ECO:0007669"/>
    <property type="project" value="InterPro"/>
</dbReference>
<protein>
    <recommendedName>
        <fullName evidence="3">CCHC-type domain-containing protein</fullName>
    </recommendedName>
</protein>
<gene>
    <name evidence="4" type="ORF">LWI29_031090</name>
</gene>
<dbReference type="Pfam" id="PF14111">
    <property type="entry name" value="DUF4283"/>
    <property type="match status" value="1"/>
</dbReference>
<dbReference type="Proteomes" id="UP001168877">
    <property type="component" value="Unassembled WGS sequence"/>
</dbReference>
<proteinExistence type="predicted"/>
<dbReference type="PANTHER" id="PTHR31286">
    <property type="entry name" value="GLYCINE-RICH CELL WALL STRUCTURAL PROTEIN 1.8-LIKE"/>
    <property type="match status" value="1"/>
</dbReference>
<dbReference type="InterPro" id="IPR025836">
    <property type="entry name" value="Zn_knuckle_CX2CX4HX4C"/>
</dbReference>
<keyword evidence="1" id="KW-0479">Metal-binding</keyword>
<evidence type="ECO:0000313" key="5">
    <source>
        <dbReference type="Proteomes" id="UP001168877"/>
    </source>
</evidence>
<dbReference type="PANTHER" id="PTHR31286:SF99">
    <property type="entry name" value="DUF4283 DOMAIN-CONTAINING PROTEIN"/>
    <property type="match status" value="1"/>
</dbReference>
<organism evidence="4 5">
    <name type="scientific">Acer saccharum</name>
    <name type="common">Sugar maple</name>
    <dbReference type="NCBI Taxonomy" id="4024"/>
    <lineage>
        <taxon>Eukaryota</taxon>
        <taxon>Viridiplantae</taxon>
        <taxon>Streptophyta</taxon>
        <taxon>Embryophyta</taxon>
        <taxon>Tracheophyta</taxon>
        <taxon>Spermatophyta</taxon>
        <taxon>Magnoliopsida</taxon>
        <taxon>eudicotyledons</taxon>
        <taxon>Gunneridae</taxon>
        <taxon>Pentapetalae</taxon>
        <taxon>rosids</taxon>
        <taxon>malvids</taxon>
        <taxon>Sapindales</taxon>
        <taxon>Sapindaceae</taxon>
        <taxon>Hippocastanoideae</taxon>
        <taxon>Acereae</taxon>
        <taxon>Acer</taxon>
    </lineage>
</organism>
<keyword evidence="1" id="KW-0862">Zinc</keyword>
<dbReference type="InterPro" id="IPR001878">
    <property type="entry name" value="Znf_CCHC"/>
</dbReference>
<evidence type="ECO:0000313" key="4">
    <source>
        <dbReference type="EMBL" id="KAK0572403.1"/>
    </source>
</evidence>